<evidence type="ECO:0000259" key="3">
    <source>
        <dbReference type="PROSITE" id="PS51352"/>
    </source>
</evidence>
<proteinExistence type="predicted"/>
<evidence type="ECO:0000256" key="2">
    <source>
        <dbReference type="SAM" id="SignalP"/>
    </source>
</evidence>
<sequence length="228" mass="25261">MPERVSPYRRINMFLKTLCLLFALSCTALVSNAAPSGARERKVVAGTDYQVLASGKKSMAAKNGKVEVIEFFYFGCQACMRMDPALQAWAKRNSAFVSVRRIPVVFSHRLEGHAFLYGALEHLKLEALATPAVFEEVLVNRNYLLTSRSQSEFVKRFGVSDDVFQKALQAPQTTAAVAEYARLANQYKIEAVPAVVFNGNELVTVGTTPERTAEVLDYLLSKSKRGGR</sequence>
<dbReference type="SUPFAM" id="SSF52833">
    <property type="entry name" value="Thioredoxin-like"/>
    <property type="match status" value="1"/>
</dbReference>
<dbReference type="InterPro" id="IPR012336">
    <property type="entry name" value="Thioredoxin-like_fold"/>
</dbReference>
<dbReference type="RefSeq" id="WP_158453301.1">
    <property type="nucleotide sequence ID" value="NZ_CP047385.1"/>
</dbReference>
<dbReference type="PANTHER" id="PTHR35891">
    <property type="entry name" value="THIOL:DISULFIDE INTERCHANGE PROTEIN DSBA"/>
    <property type="match status" value="1"/>
</dbReference>
<dbReference type="EMBL" id="CP047385">
    <property type="protein sequence ID" value="QHF14611.1"/>
    <property type="molecule type" value="Genomic_DNA"/>
</dbReference>
<feature type="chain" id="PRO_5045815641" evidence="2">
    <location>
        <begin position="34"/>
        <end position="228"/>
    </location>
</feature>
<dbReference type="Proteomes" id="UP000035080">
    <property type="component" value="Chromosome"/>
</dbReference>
<evidence type="ECO:0000313" key="5">
    <source>
        <dbReference type="Proteomes" id="UP000035080"/>
    </source>
</evidence>
<evidence type="ECO:0000256" key="1">
    <source>
        <dbReference type="ARBA" id="ARBA00022729"/>
    </source>
</evidence>
<gene>
    <name evidence="4" type="ORF">PI93_019570</name>
</gene>
<reference evidence="4 5" key="1">
    <citation type="journal article" date="2015" name="Genome Announc.">
        <title>Genome Sequences of Two Pandoraea pnomenusa Isolates Recovered 11 Months Apart from a Cystic Fibrosis Patient.</title>
        <authorList>
            <person name="Ee R."/>
            <person name="Ambrose M."/>
            <person name="Lazenby J."/>
            <person name="Williams P."/>
            <person name="Chan K.G."/>
            <person name="Roddam L."/>
        </authorList>
    </citation>
    <scope>NUCLEOTIDE SEQUENCE [LARGE SCALE GENOMIC DNA]</scope>
    <source>
        <strain evidence="4 5">6399</strain>
    </source>
</reference>
<keyword evidence="1 2" id="KW-0732">Signal</keyword>
<dbReference type="InterPro" id="IPR023205">
    <property type="entry name" value="DsbA/DsbL"/>
</dbReference>
<feature type="signal peptide" evidence="2">
    <location>
        <begin position="1"/>
        <end position="33"/>
    </location>
</feature>
<dbReference type="InterPro" id="IPR050824">
    <property type="entry name" value="Thiol_disulfide_DsbA"/>
</dbReference>
<name>A0ABX6HUL5_9BURK</name>
<dbReference type="CDD" id="cd03019">
    <property type="entry name" value="DsbA_DsbA"/>
    <property type="match status" value="1"/>
</dbReference>
<evidence type="ECO:0000313" key="4">
    <source>
        <dbReference type="EMBL" id="QHF14611.1"/>
    </source>
</evidence>
<dbReference type="InterPro" id="IPR036249">
    <property type="entry name" value="Thioredoxin-like_sf"/>
</dbReference>
<dbReference type="PROSITE" id="PS51352">
    <property type="entry name" value="THIOREDOXIN_2"/>
    <property type="match status" value="1"/>
</dbReference>
<dbReference type="InterPro" id="IPR013766">
    <property type="entry name" value="Thioredoxin_domain"/>
</dbReference>
<dbReference type="PANTHER" id="PTHR35891:SF3">
    <property type="entry name" value="THIOL:DISULFIDE INTERCHANGE PROTEIN DSBL"/>
    <property type="match status" value="1"/>
</dbReference>
<dbReference type="Pfam" id="PF13462">
    <property type="entry name" value="Thioredoxin_4"/>
    <property type="match status" value="1"/>
</dbReference>
<protein>
    <submittedName>
        <fullName evidence="4">Thioredoxin domain-containing protein</fullName>
    </submittedName>
</protein>
<dbReference type="Gene3D" id="3.40.30.10">
    <property type="entry name" value="Glutaredoxin"/>
    <property type="match status" value="1"/>
</dbReference>
<organism evidence="4 5">
    <name type="scientific">Pandoraea fibrosis</name>
    <dbReference type="NCBI Taxonomy" id="1891094"/>
    <lineage>
        <taxon>Bacteria</taxon>
        <taxon>Pseudomonadati</taxon>
        <taxon>Pseudomonadota</taxon>
        <taxon>Betaproteobacteria</taxon>
        <taxon>Burkholderiales</taxon>
        <taxon>Burkholderiaceae</taxon>
        <taxon>Pandoraea</taxon>
    </lineage>
</organism>
<accession>A0ABX6HUL5</accession>
<keyword evidence="5" id="KW-1185">Reference proteome</keyword>
<feature type="domain" description="Thioredoxin" evidence="3">
    <location>
        <begin position="28"/>
        <end position="173"/>
    </location>
</feature>